<comment type="caution">
    <text evidence="2">The sequence shown here is derived from an EMBL/GenBank/DDBJ whole genome shotgun (WGS) entry which is preliminary data.</text>
</comment>
<feature type="transmembrane region" description="Helical" evidence="1">
    <location>
        <begin position="46"/>
        <end position="64"/>
    </location>
</feature>
<accession>X0YF86</accession>
<organism evidence="2">
    <name type="scientific">marine sediment metagenome</name>
    <dbReference type="NCBI Taxonomy" id="412755"/>
    <lineage>
        <taxon>unclassified sequences</taxon>
        <taxon>metagenomes</taxon>
        <taxon>ecological metagenomes</taxon>
    </lineage>
</organism>
<protein>
    <submittedName>
        <fullName evidence="2">Uncharacterized protein</fullName>
    </submittedName>
</protein>
<keyword evidence="1" id="KW-0812">Transmembrane</keyword>
<keyword evidence="1" id="KW-0472">Membrane</keyword>
<dbReference type="AlphaFoldDB" id="X0YF86"/>
<proteinExistence type="predicted"/>
<evidence type="ECO:0000313" key="2">
    <source>
        <dbReference type="EMBL" id="GAG35476.1"/>
    </source>
</evidence>
<keyword evidence="1" id="KW-1133">Transmembrane helix</keyword>
<feature type="transmembrane region" description="Helical" evidence="1">
    <location>
        <begin position="9"/>
        <end position="26"/>
    </location>
</feature>
<sequence>MNLFDPKQLSIGASIMVIGIGGHVGFPDGFLPIPLFQGILPSGWPAIASGAVVGIILNAIFSILKPPEVRAAVGE</sequence>
<evidence type="ECO:0000256" key="1">
    <source>
        <dbReference type="SAM" id="Phobius"/>
    </source>
</evidence>
<gene>
    <name evidence="2" type="ORF">S01H1_61612</name>
</gene>
<name>X0YF86_9ZZZZ</name>
<reference evidence="2" key="1">
    <citation type="journal article" date="2014" name="Front. Microbiol.">
        <title>High frequency of phylogenetically diverse reductive dehalogenase-homologous genes in deep subseafloor sedimentary metagenomes.</title>
        <authorList>
            <person name="Kawai M."/>
            <person name="Futagami T."/>
            <person name="Toyoda A."/>
            <person name="Takaki Y."/>
            <person name="Nishi S."/>
            <person name="Hori S."/>
            <person name="Arai W."/>
            <person name="Tsubouchi T."/>
            <person name="Morono Y."/>
            <person name="Uchiyama I."/>
            <person name="Ito T."/>
            <person name="Fujiyama A."/>
            <person name="Inagaki F."/>
            <person name="Takami H."/>
        </authorList>
    </citation>
    <scope>NUCLEOTIDE SEQUENCE</scope>
    <source>
        <strain evidence="2">Expedition CK06-06</strain>
    </source>
</reference>
<dbReference type="EMBL" id="BARS01040412">
    <property type="protein sequence ID" value="GAG35476.1"/>
    <property type="molecule type" value="Genomic_DNA"/>
</dbReference>